<dbReference type="InterPro" id="IPR052209">
    <property type="entry name" value="CbiZ"/>
</dbReference>
<dbReference type="KEGG" id="nva:G3M78_10255"/>
<dbReference type="Proteomes" id="UP000594464">
    <property type="component" value="Chromosome"/>
</dbReference>
<dbReference type="EMBL" id="CP048620">
    <property type="protein sequence ID" value="QPJ65751.1"/>
    <property type="molecule type" value="Genomic_DNA"/>
</dbReference>
<dbReference type="InterPro" id="IPR002808">
    <property type="entry name" value="AdoCbi_amidolase"/>
</dbReference>
<protein>
    <submittedName>
        <fullName evidence="1">Adenosylcobinamide amidohydrolase</fullName>
    </submittedName>
</protein>
<accession>A0A7T0C391</accession>
<keyword evidence="1" id="KW-0378">Hydrolase</keyword>
<dbReference type="PANTHER" id="PTHR35336">
    <property type="entry name" value="ADENOSYLCOBINAMIDE AMIDOHYDROLASE"/>
    <property type="match status" value="1"/>
</dbReference>
<dbReference type="GO" id="GO:0016787">
    <property type="term" value="F:hydrolase activity"/>
    <property type="evidence" value="ECO:0007669"/>
    <property type="project" value="UniProtKB-KW"/>
</dbReference>
<gene>
    <name evidence="1" type="ORF">G3M78_10255</name>
</gene>
<dbReference type="PANTHER" id="PTHR35336:SF5">
    <property type="entry name" value="ADENOSYLCOBINAMIDE AMIDOHYDROLASE"/>
    <property type="match status" value="1"/>
</dbReference>
<evidence type="ECO:0000313" key="2">
    <source>
        <dbReference type="Proteomes" id="UP000594464"/>
    </source>
</evidence>
<evidence type="ECO:0000313" key="1">
    <source>
        <dbReference type="EMBL" id="QPJ65751.1"/>
    </source>
</evidence>
<sequence length="216" mass="23280">MQSDVRIDLIDKALVVRLPEAWPVISWAPFNGGSRRASTLVNKQIESVDPEKIDSLFRESARSLDVLPDEMVGLLTAADVGKYKVSMIELDGLWVLAAITLGLDNARTVGEAHEPDQRKRRSPGTINTLLLCNALPNEAGRLEALHMVAMAKTYALMQHGVKCKHSGQPATGTGTDCIVIAASGEKPVDYCGMHTPLGELIGRTVATAMNAHLSVE</sequence>
<name>A0A7T0C391_9BACT</name>
<proteinExistence type="predicted"/>
<dbReference type="Pfam" id="PF01955">
    <property type="entry name" value="CbiZ"/>
    <property type="match status" value="1"/>
</dbReference>
<reference evidence="2" key="1">
    <citation type="submission" date="2020-02" db="EMBL/GenBank/DDBJ databases">
        <title>Genomic and physiological characterization of two novel Nitrospinaceae genera.</title>
        <authorList>
            <person name="Mueller A.J."/>
            <person name="Jung M.-Y."/>
            <person name="Strachan C.R."/>
            <person name="Herbold C.W."/>
            <person name="Kirkegaard R.H."/>
            <person name="Daims H."/>
        </authorList>
    </citation>
    <scope>NUCLEOTIDE SEQUENCE [LARGE SCALE GENOMIC DNA]</scope>
</reference>
<dbReference type="AlphaFoldDB" id="A0A7T0C391"/>
<organism evidence="1 2">
    <name type="scientific">Candidatus Nitrohelix vancouverensis</name>
    <dbReference type="NCBI Taxonomy" id="2705534"/>
    <lineage>
        <taxon>Bacteria</taxon>
        <taxon>Pseudomonadati</taxon>
        <taxon>Nitrospinota/Tectimicrobiota group</taxon>
        <taxon>Nitrospinota</taxon>
        <taxon>Nitrospinia</taxon>
        <taxon>Nitrospinales</taxon>
        <taxon>Nitrospinaceae</taxon>
        <taxon>Candidatus Nitrohelix</taxon>
    </lineage>
</organism>